<dbReference type="EMBL" id="FMIK01000023">
    <property type="protein sequence ID" value="SCL90773.1"/>
    <property type="molecule type" value="Genomic_DNA"/>
</dbReference>
<reference evidence="1 2" key="1">
    <citation type="submission" date="2016-08" db="EMBL/GenBank/DDBJ databases">
        <authorList>
            <person name="Loux V."/>
            <person name="Rue O."/>
        </authorList>
    </citation>
    <scope>NUCLEOTIDE SEQUENCE [LARGE SCALE GENOMIC DNA]</scope>
    <source>
        <strain evidence="1 2">AFSSA_08CEB44bac</strain>
    </source>
</reference>
<dbReference type="Proteomes" id="UP000242164">
    <property type="component" value="Unassembled WGS sequence"/>
</dbReference>
<dbReference type="AlphaFoldDB" id="A0AAX2CFZ6"/>
<name>A0AAX2CFZ6_9BACI</name>
<gene>
    <name evidence="1" type="ORF">BCB44BAC_01778</name>
</gene>
<sequence>MPEVIDLLAYRKNKDVAKTLQAGQVPLGLDFTNIEVVAHDIAVNDHLMIYSADDNMRKQVVSSILSQMNKDYFDSLTLVDTAEYSFVQYKDNVMHYIVEENEINVHVN</sequence>
<evidence type="ECO:0000313" key="1">
    <source>
        <dbReference type="EMBL" id="SCL90773.1"/>
    </source>
</evidence>
<proteinExistence type="predicted"/>
<organism evidence="1 2">
    <name type="scientific">Bacillus cytotoxicus</name>
    <dbReference type="NCBI Taxonomy" id="580165"/>
    <lineage>
        <taxon>Bacteria</taxon>
        <taxon>Bacillati</taxon>
        <taxon>Bacillota</taxon>
        <taxon>Bacilli</taxon>
        <taxon>Bacillales</taxon>
        <taxon>Bacillaceae</taxon>
        <taxon>Bacillus</taxon>
        <taxon>Bacillus cereus group</taxon>
    </lineage>
</organism>
<protein>
    <submittedName>
        <fullName evidence="1">Uncharacterized protein</fullName>
    </submittedName>
</protein>
<comment type="caution">
    <text evidence="1">The sequence shown here is derived from an EMBL/GenBank/DDBJ whole genome shotgun (WGS) entry which is preliminary data.</text>
</comment>
<evidence type="ECO:0000313" key="2">
    <source>
        <dbReference type="Proteomes" id="UP000242164"/>
    </source>
</evidence>
<accession>A0AAX2CFZ6</accession>